<dbReference type="InterPro" id="IPR011011">
    <property type="entry name" value="Znf_FYVE_PHD"/>
</dbReference>
<dbReference type="SUPFAM" id="SSF57903">
    <property type="entry name" value="FYVE/PHD zinc finger"/>
    <property type="match status" value="1"/>
</dbReference>
<evidence type="ECO:0000256" key="1">
    <source>
        <dbReference type="SAM" id="MobiDB-lite"/>
    </source>
</evidence>
<proteinExistence type="predicted"/>
<gene>
    <name evidence="3" type="ORF">PCL_02791</name>
</gene>
<feature type="region of interest" description="Disordered" evidence="1">
    <location>
        <begin position="51"/>
        <end position="74"/>
    </location>
</feature>
<protein>
    <recommendedName>
        <fullName evidence="2">BAH domain-containing protein</fullName>
    </recommendedName>
</protein>
<dbReference type="InterPro" id="IPR043151">
    <property type="entry name" value="BAH_sf"/>
</dbReference>
<evidence type="ECO:0000259" key="2">
    <source>
        <dbReference type="PROSITE" id="PS51038"/>
    </source>
</evidence>
<reference evidence="3 4" key="1">
    <citation type="journal article" date="2016" name="Front. Microbiol.">
        <title>Genome and transcriptome sequences reveal the specific parasitism of the nematophagous Purpureocillium lilacinum 36-1.</title>
        <authorList>
            <person name="Xie J."/>
            <person name="Li S."/>
            <person name="Mo C."/>
            <person name="Xiao X."/>
            <person name="Peng D."/>
            <person name="Wang G."/>
            <person name="Xiao Y."/>
        </authorList>
    </citation>
    <scope>NUCLEOTIDE SEQUENCE [LARGE SCALE GENOMIC DNA]</scope>
    <source>
        <strain evidence="3 4">36-1</strain>
    </source>
</reference>
<name>A0A2U3DNV3_PURLI</name>
<dbReference type="Proteomes" id="UP000245956">
    <property type="component" value="Unassembled WGS sequence"/>
</dbReference>
<dbReference type="EMBL" id="LCWV01000181">
    <property type="protein sequence ID" value="PWI63932.1"/>
    <property type="molecule type" value="Genomic_DNA"/>
</dbReference>
<dbReference type="InterPro" id="IPR001025">
    <property type="entry name" value="BAH_dom"/>
</dbReference>
<dbReference type="InterPro" id="IPR013083">
    <property type="entry name" value="Znf_RING/FYVE/PHD"/>
</dbReference>
<dbReference type="Gene3D" id="2.30.30.490">
    <property type="match status" value="1"/>
</dbReference>
<organism evidence="3 4">
    <name type="scientific">Purpureocillium lilacinum</name>
    <name type="common">Paecilomyces lilacinus</name>
    <dbReference type="NCBI Taxonomy" id="33203"/>
    <lineage>
        <taxon>Eukaryota</taxon>
        <taxon>Fungi</taxon>
        <taxon>Dikarya</taxon>
        <taxon>Ascomycota</taxon>
        <taxon>Pezizomycotina</taxon>
        <taxon>Sordariomycetes</taxon>
        <taxon>Hypocreomycetidae</taxon>
        <taxon>Hypocreales</taxon>
        <taxon>Ophiocordycipitaceae</taxon>
        <taxon>Purpureocillium</taxon>
    </lineage>
</organism>
<dbReference type="AlphaFoldDB" id="A0A2U3DNV3"/>
<dbReference type="Gene3D" id="3.30.40.10">
    <property type="entry name" value="Zinc/RING finger domain, C3HC4 (zinc finger)"/>
    <property type="match status" value="1"/>
</dbReference>
<feature type="domain" description="BAH" evidence="2">
    <location>
        <begin position="111"/>
        <end position="252"/>
    </location>
</feature>
<dbReference type="GO" id="GO:0003682">
    <property type="term" value="F:chromatin binding"/>
    <property type="evidence" value="ECO:0007669"/>
    <property type="project" value="InterPro"/>
</dbReference>
<comment type="caution">
    <text evidence="3">The sequence shown here is derived from an EMBL/GenBank/DDBJ whole genome shotgun (WGS) entry which is preliminary data.</text>
</comment>
<evidence type="ECO:0000313" key="3">
    <source>
        <dbReference type="EMBL" id="PWI63932.1"/>
    </source>
</evidence>
<evidence type="ECO:0000313" key="4">
    <source>
        <dbReference type="Proteomes" id="UP000245956"/>
    </source>
</evidence>
<sequence length="492" mass="55316">MPSQEDSQPPQDPPLHCHVIVSTMNPAAGRGRPMAKGKNRAQCPFSVVTVSTKRKRKRDTRETEQELLQRSPFQPKGRFLTHDTMDLAYIVEPHKRWSDMTRYNSFVLNSVKYYNEDFVYVATDRAIAQHKTSDGGSEHHGLLQLSDCWVAKILEIRARDQHHVYARICWMYSPNDLPSKALDNNKLVSGRQAYHGQNELIASNHMDIIEAVSVVMRAQVRQWVESDDEAVQDSLYWRQAFDCRTSELSTVDLTCYCKMPANPDKILIGCSNPSCDQWLHYECLLHACLMSVYEQLGTDKPHKTELASKGQTVVNPQPDVQANIAAKEADTTKPAAGEKESEKPYSKLECTNGLTSQPAGTPDIATEVMEVAHDKLNQSEHITESGRKERGNGAPYAGLFDAKLRLDRNYAVWEVADLRRNIPCGDREWDMRYGRWLICGKTSLAAIENGNWTSNVCYIAVLNVEIVLTGALPQHASSNGASAGLENALWRL</sequence>
<dbReference type="PROSITE" id="PS51038">
    <property type="entry name" value="BAH"/>
    <property type="match status" value="1"/>
</dbReference>
<accession>A0A2U3DNV3</accession>
<dbReference type="CDD" id="cd04370">
    <property type="entry name" value="BAH"/>
    <property type="match status" value="1"/>
</dbReference>
<dbReference type="PANTHER" id="PTHR46364">
    <property type="entry name" value="OS08G0421900 PROTEIN"/>
    <property type="match status" value="1"/>
</dbReference>